<evidence type="ECO:0000259" key="2">
    <source>
        <dbReference type="SMART" id="SM00507"/>
    </source>
</evidence>
<dbReference type="Pfam" id="PF02720">
    <property type="entry name" value="DUF222"/>
    <property type="match status" value="1"/>
</dbReference>
<dbReference type="Proteomes" id="UP001418444">
    <property type="component" value="Unassembled WGS sequence"/>
</dbReference>
<keyword evidence="3" id="KW-0540">Nuclease</keyword>
<feature type="compositionally biased region" description="Basic and acidic residues" evidence="1">
    <location>
        <begin position="236"/>
        <end position="245"/>
    </location>
</feature>
<evidence type="ECO:0000313" key="3">
    <source>
        <dbReference type="EMBL" id="GAA3957924.1"/>
    </source>
</evidence>
<dbReference type="GO" id="GO:0004519">
    <property type="term" value="F:endonuclease activity"/>
    <property type="evidence" value="ECO:0007669"/>
    <property type="project" value="UniProtKB-KW"/>
</dbReference>
<protein>
    <submittedName>
        <fullName evidence="3">HNH endonuclease signature motif containing protein</fullName>
    </submittedName>
</protein>
<keyword evidence="3" id="KW-0378">Hydrolase</keyword>
<name>A0ABP7P282_9ACTN</name>
<sequence>MTAFADRLADDLTSPPDDGDDGGGLAAFLEGVRPVDDDRELLAVMAGLIRLRNIVDHALVRGIETAERTGVPGRKRVRSGANLLMELGMVPGSAHRVVRLGRAVAAVPQVARGMRDGAVPAELGDAVVRGLEYVARRIDVPEADQARVLASLMVQTTPAKVDEKARAWALRLTPAEPDDEGEAVPVAENIDLNEMTVVQGEDGRVSVTVDLDVVAGEELHAALDPLCRPVPEPDGSPDRRSAERRRADALAQMVRTYLAGSERPVSGGVLPHVSLVVPAWVTRNGRPILDREQAGEATVMVPVDLEAELARVPALGFTGPVSARTAELVMCDASVCAALIDGEGVPLSVGRDNRLFPVGIRKALAIRDRGCAFPGCGAAVGWCDAHHVEHWEHGGDTCLGNGVLLCRRHHTLIHHSGWEVFIERDGHPWFLPPVDPEHPNRIREPLRSHGRRTLTCLPTAAA</sequence>
<feature type="domain" description="HNH nuclease" evidence="2">
    <location>
        <begin position="359"/>
        <end position="411"/>
    </location>
</feature>
<dbReference type="CDD" id="cd00085">
    <property type="entry name" value="HNHc"/>
    <property type="match status" value="1"/>
</dbReference>
<accession>A0ABP7P282</accession>
<gene>
    <name evidence="3" type="ORF">GCM10022231_16510</name>
</gene>
<proteinExistence type="predicted"/>
<dbReference type="SMART" id="SM00507">
    <property type="entry name" value="HNHc"/>
    <property type="match status" value="1"/>
</dbReference>
<organism evidence="3 4">
    <name type="scientific">Gordonia caeni</name>
    <dbReference type="NCBI Taxonomy" id="1007097"/>
    <lineage>
        <taxon>Bacteria</taxon>
        <taxon>Bacillati</taxon>
        <taxon>Actinomycetota</taxon>
        <taxon>Actinomycetes</taxon>
        <taxon>Mycobacteriales</taxon>
        <taxon>Gordoniaceae</taxon>
        <taxon>Gordonia</taxon>
    </lineage>
</organism>
<feature type="region of interest" description="Disordered" evidence="1">
    <location>
        <begin position="1"/>
        <end position="25"/>
    </location>
</feature>
<keyword evidence="4" id="KW-1185">Reference proteome</keyword>
<reference evidence="4" key="1">
    <citation type="journal article" date="2019" name="Int. J. Syst. Evol. Microbiol.">
        <title>The Global Catalogue of Microorganisms (GCM) 10K type strain sequencing project: providing services to taxonomists for standard genome sequencing and annotation.</title>
        <authorList>
            <consortium name="The Broad Institute Genomics Platform"/>
            <consortium name="The Broad Institute Genome Sequencing Center for Infectious Disease"/>
            <person name="Wu L."/>
            <person name="Ma J."/>
        </authorList>
    </citation>
    <scope>NUCLEOTIDE SEQUENCE [LARGE SCALE GENOMIC DNA]</scope>
    <source>
        <strain evidence="4">JCM 16923</strain>
    </source>
</reference>
<comment type="caution">
    <text evidence="3">The sequence shown here is derived from an EMBL/GenBank/DDBJ whole genome shotgun (WGS) entry which is preliminary data.</text>
</comment>
<dbReference type="EMBL" id="BAAAZW010000004">
    <property type="protein sequence ID" value="GAA3957924.1"/>
    <property type="molecule type" value="Genomic_DNA"/>
</dbReference>
<dbReference type="InterPro" id="IPR003870">
    <property type="entry name" value="DUF222"/>
</dbReference>
<keyword evidence="3" id="KW-0255">Endonuclease</keyword>
<dbReference type="InterPro" id="IPR003615">
    <property type="entry name" value="HNH_nuc"/>
</dbReference>
<feature type="region of interest" description="Disordered" evidence="1">
    <location>
        <begin position="225"/>
        <end position="245"/>
    </location>
</feature>
<evidence type="ECO:0000313" key="4">
    <source>
        <dbReference type="Proteomes" id="UP001418444"/>
    </source>
</evidence>
<evidence type="ECO:0000256" key="1">
    <source>
        <dbReference type="SAM" id="MobiDB-lite"/>
    </source>
</evidence>